<keyword evidence="5" id="KW-1185">Reference proteome</keyword>
<evidence type="ECO:0000313" key="4">
    <source>
        <dbReference type="EMBL" id="EIE78556.1"/>
    </source>
</evidence>
<dbReference type="InParanoid" id="I1BQS6"/>
<dbReference type="Proteomes" id="UP000009138">
    <property type="component" value="Unassembled WGS sequence"/>
</dbReference>
<keyword evidence="3" id="KW-0472">Membrane</keyword>
<keyword evidence="3" id="KW-0812">Transmembrane</keyword>
<gene>
    <name evidence="4" type="ORF">RO3G_03260</name>
</gene>
<feature type="region of interest" description="Disordered" evidence="2">
    <location>
        <begin position="419"/>
        <end position="451"/>
    </location>
</feature>
<proteinExistence type="inferred from homology"/>
<reference evidence="4 5" key="1">
    <citation type="journal article" date="2009" name="PLoS Genet.">
        <title>Genomic analysis of the basal lineage fungus Rhizopus oryzae reveals a whole-genome duplication.</title>
        <authorList>
            <person name="Ma L.-J."/>
            <person name="Ibrahim A.S."/>
            <person name="Skory C."/>
            <person name="Grabherr M.G."/>
            <person name="Burger G."/>
            <person name="Butler M."/>
            <person name="Elias M."/>
            <person name="Idnurm A."/>
            <person name="Lang B.F."/>
            <person name="Sone T."/>
            <person name="Abe A."/>
            <person name="Calvo S.E."/>
            <person name="Corrochano L.M."/>
            <person name="Engels R."/>
            <person name="Fu J."/>
            <person name="Hansberg W."/>
            <person name="Kim J.-M."/>
            <person name="Kodira C.D."/>
            <person name="Koehrsen M.J."/>
            <person name="Liu B."/>
            <person name="Miranda-Saavedra D."/>
            <person name="O'Leary S."/>
            <person name="Ortiz-Castellanos L."/>
            <person name="Poulter R."/>
            <person name="Rodriguez-Romero J."/>
            <person name="Ruiz-Herrera J."/>
            <person name="Shen Y.-Q."/>
            <person name="Zeng Q."/>
            <person name="Galagan J."/>
            <person name="Birren B.W."/>
            <person name="Cuomo C.A."/>
            <person name="Wickes B.L."/>
        </authorList>
    </citation>
    <scope>NUCLEOTIDE SEQUENCE [LARGE SCALE GENOMIC DNA]</scope>
    <source>
        <strain evidence="5">RA 99-880 / ATCC MYA-4621 / FGSC 9543 / NRRL 43880</strain>
    </source>
</reference>
<dbReference type="eggNOG" id="KOG3871">
    <property type="taxonomic scope" value="Eukaryota"/>
</dbReference>
<dbReference type="OMA" id="PICILVQ"/>
<protein>
    <recommendedName>
        <fullName evidence="6">Bystin</fullName>
    </recommendedName>
</protein>
<sequence>MGKYNTDRPHSFTNGFAVPYIHLENSHSKTRKLKFDRFSSFIEVDEIEAGADQDTKEAINQIEKDQAERLKQWRQQQEMDSEDILVNEAKKLSTTSQAVTYDILEFIFDEDSKDKALFKVLLKEEDVEMHKAWPRMKTTPLIELYFLLGIEDVPILASNPKVAEMYKRLGAFLSKYKSGKLPRAFKIIPMLKNWDEIILLTDPQSWTPQAIFIRYVLLPYARKRIAKNNDYHLEYPIFLALHIVLLNSRAFTMGCLLPLCQSSECTAMEASVLACVIALHTKLRPVPIVWSLMTLPFSIPTTLFLLVALERKKRLPRTFYHPLAHYFIRAGNDISRLPYIWYQTAFAFVKYCGNELDKNELCRLMKIIRARKGHHTDIAIRLQTILMEHLPTNRPEEFDSISDEEDGLKVFDEEIISDSDIESTDESDVDDSCYGADDDDEDESDDGDEVFEMKNTAIYEGREGIDGMMID</sequence>
<dbReference type="VEuPathDB" id="FungiDB:RO3G_03260"/>
<dbReference type="GO" id="GO:0005730">
    <property type="term" value="C:nucleolus"/>
    <property type="evidence" value="ECO:0007669"/>
    <property type="project" value="TreeGrafter"/>
</dbReference>
<dbReference type="AlphaFoldDB" id="I1BQS6"/>
<dbReference type="OrthoDB" id="2247655at2759"/>
<dbReference type="STRING" id="246409.I1BQS6"/>
<feature type="compositionally biased region" description="Acidic residues" evidence="2">
    <location>
        <begin position="419"/>
        <end position="450"/>
    </location>
</feature>
<dbReference type="GO" id="GO:0030515">
    <property type="term" value="F:snoRNA binding"/>
    <property type="evidence" value="ECO:0007669"/>
    <property type="project" value="TreeGrafter"/>
</dbReference>
<organism evidence="4 5">
    <name type="scientific">Rhizopus delemar (strain RA 99-880 / ATCC MYA-4621 / FGSC 9543 / NRRL 43880)</name>
    <name type="common">Mucormycosis agent</name>
    <name type="synonym">Rhizopus arrhizus var. delemar</name>
    <dbReference type="NCBI Taxonomy" id="246409"/>
    <lineage>
        <taxon>Eukaryota</taxon>
        <taxon>Fungi</taxon>
        <taxon>Fungi incertae sedis</taxon>
        <taxon>Mucoromycota</taxon>
        <taxon>Mucoromycotina</taxon>
        <taxon>Mucoromycetes</taxon>
        <taxon>Mucorales</taxon>
        <taxon>Mucorineae</taxon>
        <taxon>Rhizopodaceae</taxon>
        <taxon>Rhizopus</taxon>
    </lineage>
</organism>
<evidence type="ECO:0000313" key="5">
    <source>
        <dbReference type="Proteomes" id="UP000009138"/>
    </source>
</evidence>
<dbReference type="PANTHER" id="PTHR12821">
    <property type="entry name" value="BYSTIN"/>
    <property type="match status" value="1"/>
</dbReference>
<dbReference type="GO" id="GO:0006364">
    <property type="term" value="P:rRNA processing"/>
    <property type="evidence" value="ECO:0007669"/>
    <property type="project" value="TreeGrafter"/>
</dbReference>
<dbReference type="GeneID" id="93610232"/>
<dbReference type="Pfam" id="PF05291">
    <property type="entry name" value="Bystin"/>
    <property type="match status" value="1"/>
</dbReference>
<evidence type="ECO:0000256" key="2">
    <source>
        <dbReference type="SAM" id="MobiDB-lite"/>
    </source>
</evidence>
<dbReference type="GO" id="GO:0030688">
    <property type="term" value="C:preribosome, small subunit precursor"/>
    <property type="evidence" value="ECO:0007669"/>
    <property type="project" value="TreeGrafter"/>
</dbReference>
<dbReference type="RefSeq" id="XP_067513952.1">
    <property type="nucleotide sequence ID" value="XM_067657851.1"/>
</dbReference>
<comment type="similarity">
    <text evidence="1">Belongs to the bystin family.</text>
</comment>
<evidence type="ECO:0000256" key="3">
    <source>
        <dbReference type="SAM" id="Phobius"/>
    </source>
</evidence>
<evidence type="ECO:0008006" key="6">
    <source>
        <dbReference type="Google" id="ProtNLM"/>
    </source>
</evidence>
<dbReference type="GO" id="GO:0005737">
    <property type="term" value="C:cytoplasm"/>
    <property type="evidence" value="ECO:0007669"/>
    <property type="project" value="TreeGrafter"/>
</dbReference>
<dbReference type="PANTHER" id="PTHR12821:SF0">
    <property type="entry name" value="BYSTIN"/>
    <property type="match status" value="1"/>
</dbReference>
<evidence type="ECO:0000256" key="1">
    <source>
        <dbReference type="ARBA" id="ARBA00007114"/>
    </source>
</evidence>
<accession>I1BQS6</accession>
<dbReference type="InterPro" id="IPR007955">
    <property type="entry name" value="Bystin"/>
</dbReference>
<dbReference type="EMBL" id="CH476733">
    <property type="protein sequence ID" value="EIE78556.1"/>
    <property type="molecule type" value="Genomic_DNA"/>
</dbReference>
<name>I1BQS6_RHIO9</name>
<feature type="transmembrane region" description="Helical" evidence="3">
    <location>
        <begin position="288"/>
        <end position="309"/>
    </location>
</feature>
<keyword evidence="3" id="KW-1133">Transmembrane helix</keyword>